<reference evidence="1 2" key="1">
    <citation type="submission" date="2023-09" db="EMBL/GenBank/DDBJ databases">
        <title>Multi-omics analysis of a traditional fermented food reveals byproduct-associated fungal strains for waste-to-food upcycling.</title>
        <authorList>
            <consortium name="Lawrence Berkeley National Laboratory"/>
            <person name="Rekdal V.M."/>
            <person name="Villalobos-Escobedo J.M."/>
            <person name="Rodriguez-Valeron N."/>
            <person name="Garcia M.O."/>
            <person name="Vasquez D.P."/>
            <person name="Damayanti I."/>
            <person name="Sorensen P.M."/>
            <person name="Baidoo E.E."/>
            <person name="De Carvalho A.C."/>
            <person name="Riley R."/>
            <person name="Lipzen A."/>
            <person name="He G."/>
            <person name="Yan M."/>
            <person name="Haridas S."/>
            <person name="Daum C."/>
            <person name="Yoshinaga Y."/>
            <person name="Ng V."/>
            <person name="Grigoriev I.V."/>
            <person name="Munk R."/>
            <person name="Nuraida L."/>
            <person name="Wijaya C.H."/>
            <person name="Morales P.-C."/>
            <person name="Keasling J.D."/>
        </authorList>
    </citation>
    <scope>NUCLEOTIDE SEQUENCE [LARGE SCALE GENOMIC DNA]</scope>
    <source>
        <strain evidence="1 2">FGSC 2613</strain>
    </source>
</reference>
<evidence type="ECO:0000313" key="1">
    <source>
        <dbReference type="EMBL" id="KAL0475223.1"/>
    </source>
</evidence>
<gene>
    <name evidence="1" type="ORF">QR685DRAFT_512060</name>
</gene>
<proteinExistence type="predicted"/>
<evidence type="ECO:0000313" key="2">
    <source>
        <dbReference type="Proteomes" id="UP001451303"/>
    </source>
</evidence>
<organism evidence="1 2">
    <name type="scientific">Neurospora intermedia</name>
    <dbReference type="NCBI Taxonomy" id="5142"/>
    <lineage>
        <taxon>Eukaryota</taxon>
        <taxon>Fungi</taxon>
        <taxon>Dikarya</taxon>
        <taxon>Ascomycota</taxon>
        <taxon>Pezizomycotina</taxon>
        <taxon>Sordariomycetes</taxon>
        <taxon>Sordariomycetidae</taxon>
        <taxon>Sordariales</taxon>
        <taxon>Sordariaceae</taxon>
        <taxon>Neurospora</taxon>
    </lineage>
</organism>
<comment type="caution">
    <text evidence="1">The sequence shown here is derived from an EMBL/GenBank/DDBJ whole genome shotgun (WGS) entry which is preliminary data.</text>
</comment>
<keyword evidence="2" id="KW-1185">Reference proteome</keyword>
<accession>A0ABR3DRC6</accession>
<protein>
    <submittedName>
        <fullName evidence="1">Uncharacterized protein</fullName>
    </submittedName>
</protein>
<sequence length="122" mass="13247">MGLAKGGAANGVGPHMLHRGRQACIRPIRAVTSRLISQSPSQGNPNSTAAPVNLLCLSSRLGNDSHLARHARRLRPPALAWTRQRSNASRRGLKTMANSQAKVAAFPVQRMRRMAPWQVVVL</sequence>
<dbReference type="Proteomes" id="UP001451303">
    <property type="component" value="Unassembled WGS sequence"/>
</dbReference>
<dbReference type="EMBL" id="JAVLET010000001">
    <property type="protein sequence ID" value="KAL0475223.1"/>
    <property type="molecule type" value="Genomic_DNA"/>
</dbReference>
<name>A0ABR3DRC6_NEUIN</name>